<dbReference type="Pfam" id="PF13192">
    <property type="entry name" value="Thioredoxin_3"/>
    <property type="match status" value="1"/>
</dbReference>
<evidence type="ECO:0000256" key="1">
    <source>
        <dbReference type="ARBA" id="ARBA00007787"/>
    </source>
</evidence>
<dbReference type="InterPro" id="IPR036249">
    <property type="entry name" value="Thioredoxin-like_sf"/>
</dbReference>
<dbReference type="SUPFAM" id="SSF52833">
    <property type="entry name" value="Thioredoxin-like"/>
    <property type="match status" value="1"/>
</dbReference>
<sequence>MPVLKLFWKENCANCPQAKKFAKEIESYLKVEFHNCDTPEGLAEATFYDVLSTPSFVLVDDAGRELKSWHGKIPSKDEILELIK</sequence>
<evidence type="ECO:0000313" key="3">
    <source>
        <dbReference type="EMBL" id="RLG70608.1"/>
    </source>
</evidence>
<dbReference type="AlphaFoldDB" id="A0A497JHM4"/>
<gene>
    <name evidence="3" type="ORF">DRO04_01580</name>
</gene>
<feature type="domain" description="Thioredoxin-like fold" evidence="2">
    <location>
        <begin position="9"/>
        <end position="84"/>
    </location>
</feature>
<accession>A0A497JHM4</accession>
<organism evidence="3 4">
    <name type="scientific">Candidatus Iainarchaeum sp</name>
    <dbReference type="NCBI Taxonomy" id="3101447"/>
    <lineage>
        <taxon>Archaea</taxon>
        <taxon>Candidatus Iainarchaeota</taxon>
        <taxon>Candidatus Iainarchaeia</taxon>
        <taxon>Candidatus Iainarchaeales</taxon>
        <taxon>Candidatus Iainarchaeaceae</taxon>
        <taxon>Candidatus Iainarchaeum</taxon>
    </lineage>
</organism>
<protein>
    <recommendedName>
        <fullName evidence="2">Thioredoxin-like fold domain-containing protein</fullName>
    </recommendedName>
</protein>
<evidence type="ECO:0000259" key="2">
    <source>
        <dbReference type="Pfam" id="PF13192"/>
    </source>
</evidence>
<proteinExistence type="inferred from homology"/>
<evidence type="ECO:0000313" key="4">
    <source>
        <dbReference type="Proteomes" id="UP000278031"/>
    </source>
</evidence>
<reference evidence="3 4" key="1">
    <citation type="submission" date="2018-06" db="EMBL/GenBank/DDBJ databases">
        <title>Extensive metabolic versatility and redundancy in microbially diverse, dynamic hydrothermal sediments.</title>
        <authorList>
            <person name="Dombrowski N."/>
            <person name="Teske A."/>
            <person name="Baker B.J."/>
        </authorList>
    </citation>
    <scope>NUCLEOTIDE SEQUENCE [LARGE SCALE GENOMIC DNA]</scope>
    <source>
        <strain evidence="3">B51_G17</strain>
    </source>
</reference>
<dbReference type="CDD" id="cd02947">
    <property type="entry name" value="TRX_family"/>
    <property type="match status" value="1"/>
</dbReference>
<dbReference type="Proteomes" id="UP000278031">
    <property type="component" value="Unassembled WGS sequence"/>
</dbReference>
<dbReference type="Gene3D" id="3.40.30.10">
    <property type="entry name" value="Glutaredoxin"/>
    <property type="match status" value="1"/>
</dbReference>
<dbReference type="InterPro" id="IPR012336">
    <property type="entry name" value="Thioredoxin-like_fold"/>
</dbReference>
<dbReference type="EMBL" id="QMWP01000045">
    <property type="protein sequence ID" value="RLG70608.1"/>
    <property type="molecule type" value="Genomic_DNA"/>
</dbReference>
<comment type="similarity">
    <text evidence="1">Belongs to the glutaredoxin family.</text>
</comment>
<name>A0A497JHM4_9ARCH</name>
<comment type="caution">
    <text evidence="3">The sequence shown here is derived from an EMBL/GenBank/DDBJ whole genome shotgun (WGS) entry which is preliminary data.</text>
</comment>